<feature type="region of interest" description="Disordered" evidence="2">
    <location>
        <begin position="63"/>
        <end position="86"/>
    </location>
</feature>
<sequence length="712" mass="76806">MIQEALTNCTDSIQNLEGTLYHMDGSVFRAYPGDAQPLPYRDNPEIATVVKATCDKAGVSGKAAAQPKVNANGESPLPNPSPTKLQTRQGNLEVTRSNFDAPPDTLMLNGKSIYKAQGSALFLYKLFTLGTNDIVLMGSSCAGAGCSTHEFSFLIIPPRDAPKLVHNNELYGYENAVTYKQSGNKIILNLGFSNGKRKLATYQNGEISIDWQTVAAKPLDATHCEWLHTEAMQACIDANKDDANCDDPESNFSDLIARGTNAMVDYPGYNATGFTEQCKQACQTGRIASYSNFKSAICGYPKTASASIVDASDPNTVNPPPATPKPTTSNKSGNNAAMPWQDMSATQTATPSSKPAKPDTNASLPWQDVPIDTKPTAAASQPKVVQGCEVNAQAADQLLACMTQNLQKEKDRLNQTYKVLSDSWPADKVTQLEATQKTWLDKRNATCGKLNSQMDTKTAMKVTACIYQFVNERADELTKLSVRAHTKPSVSYNVDKQPNTPPTTGSISATPAKPAPVSNDALKKGKSYAQAREQLLAAGWQPYHAPDADECLDGDTRCENRPEMEACAGTGEGNCSFLWQRNGRLMAIFTIGEDDPSVSGWEERKLPAKPAASAPPATDAKPAETPTAANDSANSTDEEWWYQVNSNPTLTVRAAPDVTSAKLGTLPHLSKVQVLATDVKADLISGHNGHWVKIDYNGQAAYVFDGFLQKLN</sequence>
<dbReference type="Pfam" id="PF08239">
    <property type="entry name" value="SH3_3"/>
    <property type="match status" value="1"/>
</dbReference>
<feature type="coiled-coil region" evidence="1">
    <location>
        <begin position="392"/>
        <end position="423"/>
    </location>
</feature>
<dbReference type="PANTHER" id="PTHR39176:SF1">
    <property type="entry name" value="PERIPLASMIC PROTEIN"/>
    <property type="match status" value="1"/>
</dbReference>
<organism evidence="5">
    <name type="scientific">Candidatus Thiocaldithrix dubininis</name>
    <dbReference type="NCBI Taxonomy" id="3080823"/>
    <lineage>
        <taxon>Bacteria</taxon>
        <taxon>Pseudomonadati</taxon>
        <taxon>Pseudomonadota</taxon>
        <taxon>Gammaproteobacteria</taxon>
        <taxon>Thiotrichales</taxon>
        <taxon>Thiotrichaceae</taxon>
        <taxon>Candidatus Thiocaldithrix</taxon>
    </lineage>
</organism>
<feature type="compositionally biased region" description="Polar residues" evidence="2">
    <location>
        <begin position="489"/>
        <end position="509"/>
    </location>
</feature>
<evidence type="ECO:0000256" key="1">
    <source>
        <dbReference type="SAM" id="Coils"/>
    </source>
</evidence>
<dbReference type="Gene3D" id="1.20.1270.180">
    <property type="match status" value="1"/>
</dbReference>
<feature type="compositionally biased region" description="Low complexity" evidence="2">
    <location>
        <begin position="608"/>
        <end position="620"/>
    </location>
</feature>
<feature type="compositionally biased region" description="Polar residues" evidence="2">
    <location>
        <begin position="325"/>
        <end position="335"/>
    </location>
</feature>
<dbReference type="InterPro" id="IPR009739">
    <property type="entry name" value="LprI-like_N"/>
</dbReference>
<feature type="domain" description="Lysozyme inhibitor LprI-like N-terminal" evidence="3">
    <location>
        <begin position="388"/>
        <end position="477"/>
    </location>
</feature>
<gene>
    <name evidence="5" type="ORF">QJT80_05270</name>
</gene>
<dbReference type="Proteomes" id="UP001300672">
    <property type="component" value="Chromosome"/>
</dbReference>
<protein>
    <submittedName>
        <fullName evidence="5">SH3 domain-containing protein</fullName>
    </submittedName>
</protein>
<name>A0AA95KGP5_9GAMM</name>
<dbReference type="EMBL" id="CP124755">
    <property type="protein sequence ID" value="WGZ91891.1"/>
    <property type="molecule type" value="Genomic_DNA"/>
</dbReference>
<feature type="region of interest" description="Disordered" evidence="2">
    <location>
        <begin position="489"/>
        <end position="526"/>
    </location>
</feature>
<dbReference type="KEGG" id="tdu:QJT80_05270"/>
<dbReference type="PANTHER" id="PTHR39176">
    <property type="entry name" value="PERIPLASMIC PROTEIN-RELATED"/>
    <property type="match status" value="1"/>
</dbReference>
<reference evidence="5" key="2">
    <citation type="submission" date="2023-04" db="EMBL/GenBank/DDBJ databases">
        <authorList>
            <person name="Beletskiy A.V."/>
            <person name="Mardanov A.V."/>
            <person name="Ravin N.V."/>
        </authorList>
    </citation>
    <scope>NUCLEOTIDE SEQUENCE</scope>
    <source>
        <strain evidence="5">GKL-01</strain>
    </source>
</reference>
<accession>A0AA95KGP5</accession>
<feature type="compositionally biased region" description="Polar residues" evidence="2">
    <location>
        <begin position="343"/>
        <end position="353"/>
    </location>
</feature>
<feature type="domain" description="SH3b" evidence="4">
    <location>
        <begin position="649"/>
        <end position="709"/>
    </location>
</feature>
<dbReference type="AlphaFoldDB" id="A0AA95KGP5"/>
<feature type="region of interest" description="Disordered" evidence="2">
    <location>
        <begin position="596"/>
        <end position="636"/>
    </location>
</feature>
<evidence type="ECO:0000256" key="2">
    <source>
        <dbReference type="SAM" id="MobiDB-lite"/>
    </source>
</evidence>
<feature type="region of interest" description="Disordered" evidence="2">
    <location>
        <begin position="311"/>
        <end position="366"/>
    </location>
</feature>
<dbReference type="Gene3D" id="2.30.30.40">
    <property type="entry name" value="SH3 Domains"/>
    <property type="match status" value="1"/>
</dbReference>
<evidence type="ECO:0000259" key="4">
    <source>
        <dbReference type="Pfam" id="PF08239"/>
    </source>
</evidence>
<evidence type="ECO:0000313" key="5">
    <source>
        <dbReference type="EMBL" id="WGZ91891.1"/>
    </source>
</evidence>
<proteinExistence type="predicted"/>
<dbReference type="Pfam" id="PF07007">
    <property type="entry name" value="LprI"/>
    <property type="match status" value="1"/>
</dbReference>
<evidence type="ECO:0000259" key="3">
    <source>
        <dbReference type="Pfam" id="PF07007"/>
    </source>
</evidence>
<keyword evidence="1" id="KW-0175">Coiled coil</keyword>
<dbReference type="InterPro" id="IPR003646">
    <property type="entry name" value="SH3-like_bac-type"/>
</dbReference>
<reference evidence="5" key="1">
    <citation type="journal article" date="2023" name="Int. J. Mol. Sci.">
        <title>Metagenomics Revealed a New Genus 'Candidatus Thiocaldithrix dubininis' gen. nov., sp. nov. and a New Species 'Candidatus Thiothrix putei' sp. nov. in the Family Thiotrichaceae, Some Members of Which Have Traits of Both Na+- and H+-Motive Energetics.</title>
        <authorList>
            <person name="Ravin N.V."/>
            <person name="Muntyan M.S."/>
            <person name="Smolyakov D.D."/>
            <person name="Rudenko T.S."/>
            <person name="Beletsky A.V."/>
            <person name="Mardanov A.V."/>
            <person name="Grabovich M.Y."/>
        </authorList>
    </citation>
    <scope>NUCLEOTIDE SEQUENCE</scope>
    <source>
        <strain evidence="5">GKL-01</strain>
    </source>
</reference>